<evidence type="ECO:0000256" key="3">
    <source>
        <dbReference type="ARBA" id="ARBA00012485"/>
    </source>
</evidence>
<evidence type="ECO:0000259" key="15">
    <source>
        <dbReference type="PROSITE" id="PS50237"/>
    </source>
</evidence>
<dbReference type="Pfam" id="PF00632">
    <property type="entry name" value="HECT"/>
    <property type="match status" value="1"/>
</dbReference>
<evidence type="ECO:0000256" key="7">
    <source>
        <dbReference type="ARBA" id="ARBA00022843"/>
    </source>
</evidence>
<evidence type="ECO:0000256" key="1">
    <source>
        <dbReference type="ARBA" id="ARBA00000885"/>
    </source>
</evidence>
<feature type="chain" id="PRO_5026700100" description="Ubiquitin-protein ligase E3C" evidence="14">
    <location>
        <begin position="24"/>
        <end position="599"/>
    </location>
</feature>
<comment type="catalytic activity">
    <reaction evidence="1">
        <text>S-ubiquitinyl-[E2 ubiquitin-conjugating enzyme]-L-cysteine + [acceptor protein]-L-lysine = [E2 ubiquitin-conjugating enzyme]-L-cysteine + N(6)-ubiquitinyl-[acceptor protein]-L-lysine.</text>
        <dbReference type="EC" id="2.3.2.26"/>
    </reaction>
</comment>
<keyword evidence="7" id="KW-0832">Ubl conjugation</keyword>
<keyword evidence="4" id="KW-1017">Isopeptide bond</keyword>
<comment type="pathway">
    <text evidence="2">Protein modification; protein ubiquitination.</text>
</comment>
<dbReference type="GO" id="GO:0009966">
    <property type="term" value="P:regulation of signal transduction"/>
    <property type="evidence" value="ECO:0007669"/>
    <property type="project" value="UniProtKB-ARBA"/>
</dbReference>
<comment type="subunit">
    <text evidence="9">Interacts with 26S proteasomes. Interacts (via the HECT domain) with UBE2D1 and, less efficiently, with UBE2L3.</text>
</comment>
<dbReference type="Gene3D" id="3.90.1750.10">
    <property type="entry name" value="Hect, E3 ligase catalytic domains"/>
    <property type="match status" value="1"/>
</dbReference>
<evidence type="ECO:0000256" key="8">
    <source>
        <dbReference type="ARBA" id="ARBA00061050"/>
    </source>
</evidence>
<evidence type="ECO:0000256" key="4">
    <source>
        <dbReference type="ARBA" id="ARBA00022499"/>
    </source>
</evidence>
<evidence type="ECO:0000256" key="5">
    <source>
        <dbReference type="ARBA" id="ARBA00022679"/>
    </source>
</evidence>
<dbReference type="InterPro" id="IPR044611">
    <property type="entry name" value="E3A/B/C-like"/>
</dbReference>
<organism evidence="16">
    <name type="scientific">Xenopsylla cheopis</name>
    <name type="common">Oriental rat flea</name>
    <name type="synonym">Pulex cheopis</name>
    <dbReference type="NCBI Taxonomy" id="163159"/>
    <lineage>
        <taxon>Eukaryota</taxon>
        <taxon>Metazoa</taxon>
        <taxon>Ecdysozoa</taxon>
        <taxon>Arthropoda</taxon>
        <taxon>Hexapoda</taxon>
        <taxon>Insecta</taxon>
        <taxon>Pterygota</taxon>
        <taxon>Neoptera</taxon>
        <taxon>Endopterygota</taxon>
        <taxon>Siphonaptera</taxon>
        <taxon>Pulicidae</taxon>
        <taxon>Xenopsyllinae</taxon>
        <taxon>Xenopsylla</taxon>
    </lineage>
</organism>
<reference evidence="16" key="1">
    <citation type="submission" date="2020-03" db="EMBL/GenBank/DDBJ databases">
        <title>Transcriptomic Profiling of the Digestive Tract of the Rat Flea, Xenopsylla cheopis, Following Blood Feeding and Infection with Yersinia pestis.</title>
        <authorList>
            <person name="Bland D.M."/>
            <person name="Martens C.A."/>
            <person name="Virtaneva K."/>
            <person name="Kanakabandi K."/>
            <person name="Long D."/>
            <person name="Rosenke R."/>
            <person name="Saturday G.A."/>
            <person name="Hoyt F.H."/>
            <person name="Bruno D.P."/>
            <person name="Ribeiro J.M.C."/>
            <person name="Hinnebusch J."/>
        </authorList>
    </citation>
    <scope>NUCLEOTIDE SEQUENCE</scope>
</reference>
<protein>
    <recommendedName>
        <fullName evidence="10">Ubiquitin-protein ligase E3C</fullName>
        <ecNumber evidence="3">2.3.2.26</ecNumber>
    </recommendedName>
    <alternativeName>
        <fullName evidence="11">HECT-type ubiquitin transferase E3C</fullName>
    </alternativeName>
    <alternativeName>
        <fullName evidence="12">RTA-associated ubiquitin ligase</fullName>
    </alternativeName>
</protein>
<dbReference type="SUPFAM" id="SSF56204">
    <property type="entry name" value="Hect, E3 ligase catalytic domain"/>
    <property type="match status" value="1"/>
</dbReference>
<dbReference type="CDD" id="cd00078">
    <property type="entry name" value="HECTc"/>
    <property type="match status" value="1"/>
</dbReference>
<dbReference type="SMART" id="SM00119">
    <property type="entry name" value="HECTc"/>
    <property type="match status" value="1"/>
</dbReference>
<dbReference type="Gene3D" id="3.30.2160.10">
    <property type="entry name" value="Hect, E3 ligase catalytic domain"/>
    <property type="match status" value="1"/>
</dbReference>
<feature type="domain" description="HECT" evidence="15">
    <location>
        <begin position="263"/>
        <end position="599"/>
    </location>
</feature>
<dbReference type="InterPro" id="IPR000569">
    <property type="entry name" value="HECT_dom"/>
</dbReference>
<dbReference type="FunFam" id="3.30.2160.10:FF:000002">
    <property type="entry name" value="Putative Ubiquitin-protein ligase E3C"/>
    <property type="match status" value="1"/>
</dbReference>
<evidence type="ECO:0000256" key="13">
    <source>
        <dbReference type="PROSITE-ProRule" id="PRU00104"/>
    </source>
</evidence>
<feature type="signal peptide" evidence="14">
    <location>
        <begin position="1"/>
        <end position="23"/>
    </location>
</feature>
<dbReference type="GO" id="GO:0000209">
    <property type="term" value="P:protein polyubiquitination"/>
    <property type="evidence" value="ECO:0007669"/>
    <property type="project" value="InterPro"/>
</dbReference>
<comment type="similarity">
    <text evidence="8">Belongs to the UBE3C family.</text>
</comment>
<sequence>MTTKNSWSGNKSTLLLILSRGFAMTAEDTDLIVPPLTVFCELFSILISTLHDGEFSSAESIPFTLPELIPVIGILKDVCLGLVELAFPDSRPSIPQDYQLAVRTKEVIQGQKTENWIHLFKVSVQLLRQLHMRDLRMGFCPSSLWIASDGRITVLGERPSDVQLKRARRGYRPFRRLRTVTRDQIDIGPPASVKEVRFLTALRELPFAIPFATRVRVLQGLLNAERALQHGDAQEFLRGPAISIKLRRSHLYEDAFDKLSLENEPNLRLKMRVQLVNAAGLEEAGVDGGGMFREVLSELIHTAFDPNRGFFILAQDRSLYPNPGVSLIVEDFTKHYYFIGRLLGKALFENLLVDLPLAEFFLCKLVGPSIIDAHHLASLDPILHRSLISLKNYTGDVNDLGLDFTVVTNDLGETKTEELKAGGSNITVNTTNRIEYIHLMADYKLNRQIRAQFTAFRQGLDNVLPVEWLHMFNFKELQVLISGSEVPVDIDDLKRNTSYTGGYNESHPTIQMFWRVIKKFNDAQKKLLLKFVTSCSRPPLLGFKDLEPPFCIQLVGSADRLPTASTCINLLKLPEFSEESVLHDRLLYAIQSGSGFELS</sequence>
<keyword evidence="5" id="KW-0808">Transferase</keyword>
<dbReference type="Gene3D" id="3.30.2410.10">
    <property type="entry name" value="Hect, E3 ligase catalytic domain"/>
    <property type="match status" value="1"/>
</dbReference>
<name>A0A6M2E0P6_XENCH</name>
<evidence type="ECO:0000256" key="6">
    <source>
        <dbReference type="ARBA" id="ARBA00022786"/>
    </source>
</evidence>
<evidence type="ECO:0000256" key="12">
    <source>
        <dbReference type="ARBA" id="ARBA00081642"/>
    </source>
</evidence>
<dbReference type="GO" id="GO:0006511">
    <property type="term" value="P:ubiquitin-dependent protein catabolic process"/>
    <property type="evidence" value="ECO:0007669"/>
    <property type="project" value="TreeGrafter"/>
</dbReference>
<dbReference type="GO" id="GO:0016874">
    <property type="term" value="F:ligase activity"/>
    <property type="evidence" value="ECO:0007669"/>
    <property type="project" value="UniProtKB-KW"/>
</dbReference>
<dbReference type="PROSITE" id="PS50237">
    <property type="entry name" value="HECT"/>
    <property type="match status" value="1"/>
</dbReference>
<dbReference type="PANTHER" id="PTHR45700">
    <property type="entry name" value="UBIQUITIN-PROTEIN LIGASE E3C"/>
    <property type="match status" value="1"/>
</dbReference>
<evidence type="ECO:0000256" key="11">
    <source>
        <dbReference type="ARBA" id="ARBA00077269"/>
    </source>
</evidence>
<dbReference type="AlphaFoldDB" id="A0A6M2E0P6"/>
<evidence type="ECO:0000313" key="16">
    <source>
        <dbReference type="EMBL" id="NOV50417.1"/>
    </source>
</evidence>
<keyword evidence="16" id="KW-0436">Ligase</keyword>
<accession>A0A6M2E0P6</accession>
<dbReference type="InterPro" id="IPR035983">
    <property type="entry name" value="Hect_E3_ubiquitin_ligase"/>
</dbReference>
<dbReference type="EC" id="2.3.2.26" evidence="3"/>
<dbReference type="FunFam" id="3.30.2410.10:FF:000011">
    <property type="entry name" value="Putative Ubiquitin-protein ligase E3C"/>
    <property type="match status" value="1"/>
</dbReference>
<evidence type="ECO:0000256" key="10">
    <source>
        <dbReference type="ARBA" id="ARBA00067506"/>
    </source>
</evidence>
<feature type="active site" description="Glycyl thioester intermediate" evidence="13">
    <location>
        <position position="567"/>
    </location>
</feature>
<evidence type="ECO:0000256" key="14">
    <source>
        <dbReference type="SAM" id="SignalP"/>
    </source>
</evidence>
<evidence type="ECO:0000256" key="9">
    <source>
        <dbReference type="ARBA" id="ARBA00063372"/>
    </source>
</evidence>
<dbReference type="EMBL" id="GIIL01006691">
    <property type="protein sequence ID" value="NOV50417.1"/>
    <property type="molecule type" value="Transcribed_RNA"/>
</dbReference>
<keyword evidence="6 13" id="KW-0833">Ubl conjugation pathway</keyword>
<dbReference type="GO" id="GO:0061630">
    <property type="term" value="F:ubiquitin protein ligase activity"/>
    <property type="evidence" value="ECO:0007669"/>
    <property type="project" value="UniProtKB-EC"/>
</dbReference>
<keyword evidence="14" id="KW-0732">Signal</keyword>
<dbReference type="PANTHER" id="PTHR45700:SF2">
    <property type="entry name" value="UBIQUITIN-PROTEIN LIGASE E3C"/>
    <property type="match status" value="1"/>
</dbReference>
<dbReference type="FunFam" id="3.90.1750.10:FF:000014">
    <property type="entry name" value="Putative Ubiquitin-protein ligase E3C"/>
    <property type="match status" value="1"/>
</dbReference>
<evidence type="ECO:0000256" key="2">
    <source>
        <dbReference type="ARBA" id="ARBA00004906"/>
    </source>
</evidence>
<proteinExistence type="inferred from homology"/>